<evidence type="ECO:0000256" key="1">
    <source>
        <dbReference type="SAM" id="Phobius"/>
    </source>
</evidence>
<evidence type="ECO:0000313" key="2">
    <source>
        <dbReference type="EMBL" id="KAK2971397.1"/>
    </source>
</evidence>
<dbReference type="Proteomes" id="UP001187471">
    <property type="component" value="Unassembled WGS sequence"/>
</dbReference>
<name>A0AA88QMW4_9ASTE</name>
<protein>
    <submittedName>
        <fullName evidence="2">Uncharacterized protein</fullName>
    </submittedName>
</protein>
<proteinExistence type="predicted"/>
<organism evidence="2 3">
    <name type="scientific">Escallonia rubra</name>
    <dbReference type="NCBI Taxonomy" id="112253"/>
    <lineage>
        <taxon>Eukaryota</taxon>
        <taxon>Viridiplantae</taxon>
        <taxon>Streptophyta</taxon>
        <taxon>Embryophyta</taxon>
        <taxon>Tracheophyta</taxon>
        <taxon>Spermatophyta</taxon>
        <taxon>Magnoliopsida</taxon>
        <taxon>eudicotyledons</taxon>
        <taxon>Gunneridae</taxon>
        <taxon>Pentapetalae</taxon>
        <taxon>asterids</taxon>
        <taxon>campanulids</taxon>
        <taxon>Escalloniales</taxon>
        <taxon>Escalloniaceae</taxon>
        <taxon>Escallonia</taxon>
    </lineage>
</organism>
<feature type="transmembrane region" description="Helical" evidence="1">
    <location>
        <begin position="44"/>
        <end position="61"/>
    </location>
</feature>
<dbReference type="AlphaFoldDB" id="A0AA88QMW4"/>
<keyword evidence="1" id="KW-0472">Membrane</keyword>
<keyword evidence="1" id="KW-0812">Transmembrane</keyword>
<keyword evidence="3" id="KW-1185">Reference proteome</keyword>
<keyword evidence="1" id="KW-1133">Transmembrane helix</keyword>
<reference evidence="2" key="1">
    <citation type="submission" date="2022-12" db="EMBL/GenBank/DDBJ databases">
        <title>Draft genome assemblies for two species of Escallonia (Escalloniales).</title>
        <authorList>
            <person name="Chanderbali A."/>
            <person name="Dervinis C."/>
            <person name="Anghel I."/>
            <person name="Soltis D."/>
            <person name="Soltis P."/>
            <person name="Zapata F."/>
        </authorList>
    </citation>
    <scope>NUCLEOTIDE SEQUENCE</scope>
    <source>
        <strain evidence="2">UCBG92.1500</strain>
        <tissue evidence="2">Leaf</tissue>
    </source>
</reference>
<evidence type="ECO:0000313" key="3">
    <source>
        <dbReference type="Proteomes" id="UP001187471"/>
    </source>
</evidence>
<gene>
    <name evidence="2" type="ORF">RJ640_025347</name>
</gene>
<sequence>MNDPQEVWRYSRSGEIDEYDKTERTRKFNKTLSTNTKLAMLKRGATAISIFSNSIVVAGWYRPRRRLRRQKGGTIRLGNKRRVFGFRSRPVVHWGVVVLPFRLLKKIIMDLASNGRLMEACYVALTFLRPQMFPLC</sequence>
<accession>A0AA88QMW4</accession>
<comment type="caution">
    <text evidence="2">The sequence shown here is derived from an EMBL/GenBank/DDBJ whole genome shotgun (WGS) entry which is preliminary data.</text>
</comment>
<dbReference type="EMBL" id="JAVXUO010002584">
    <property type="protein sequence ID" value="KAK2971397.1"/>
    <property type="molecule type" value="Genomic_DNA"/>
</dbReference>